<keyword evidence="7 8" id="KW-0807">Transducer</keyword>
<dbReference type="GO" id="GO:0016020">
    <property type="term" value="C:membrane"/>
    <property type="evidence" value="ECO:0007669"/>
    <property type="project" value="InterPro"/>
</dbReference>
<feature type="domain" description="Methyl-accepting transducer" evidence="10">
    <location>
        <begin position="368"/>
        <end position="604"/>
    </location>
</feature>
<dbReference type="AlphaFoldDB" id="A0A6B3NI20"/>
<evidence type="ECO:0000259" key="10">
    <source>
        <dbReference type="PROSITE" id="PS50111"/>
    </source>
</evidence>
<organism evidence="11">
    <name type="scientific">Symploca sp. SIO1C4</name>
    <dbReference type="NCBI Taxonomy" id="2607765"/>
    <lineage>
        <taxon>Bacteria</taxon>
        <taxon>Bacillati</taxon>
        <taxon>Cyanobacteriota</taxon>
        <taxon>Cyanophyceae</taxon>
        <taxon>Coleofasciculales</taxon>
        <taxon>Coleofasciculaceae</taxon>
        <taxon>Symploca</taxon>
    </lineage>
</organism>
<evidence type="ECO:0000256" key="8">
    <source>
        <dbReference type="PROSITE-ProRule" id="PRU00284"/>
    </source>
</evidence>
<protein>
    <submittedName>
        <fullName evidence="11">Methyl-accepting chemotaxis protein</fullName>
    </submittedName>
</protein>
<evidence type="ECO:0000256" key="6">
    <source>
        <dbReference type="ARBA" id="ARBA00023136"/>
    </source>
</evidence>
<dbReference type="PROSITE" id="PS50111">
    <property type="entry name" value="CHEMOTAXIS_TRANSDUC_2"/>
    <property type="match status" value="1"/>
</dbReference>
<name>A0A6B3NI20_9CYAN</name>
<dbReference type="InterPro" id="IPR033479">
    <property type="entry name" value="dCache_1"/>
</dbReference>
<dbReference type="Pfam" id="PF02743">
    <property type="entry name" value="dCache_1"/>
    <property type="match status" value="1"/>
</dbReference>
<keyword evidence="4 9" id="KW-0812">Transmembrane</keyword>
<dbReference type="Pfam" id="PF00015">
    <property type="entry name" value="MCPsignal"/>
    <property type="match status" value="1"/>
</dbReference>
<evidence type="ECO:0000256" key="5">
    <source>
        <dbReference type="ARBA" id="ARBA00022989"/>
    </source>
</evidence>
<gene>
    <name evidence="11" type="ORF">F6J89_21910</name>
</gene>
<dbReference type="PANTHER" id="PTHR32089:SF112">
    <property type="entry name" value="LYSOZYME-LIKE PROTEIN-RELATED"/>
    <property type="match status" value="1"/>
</dbReference>
<dbReference type="Gene3D" id="1.10.287.950">
    <property type="entry name" value="Methyl-accepting chemotaxis protein"/>
    <property type="match status" value="1"/>
</dbReference>
<dbReference type="CDD" id="cd18773">
    <property type="entry name" value="PDC1_HK_sensor"/>
    <property type="match status" value="1"/>
</dbReference>
<evidence type="ECO:0000256" key="2">
    <source>
        <dbReference type="ARBA" id="ARBA00022475"/>
    </source>
</evidence>
<dbReference type="Gene3D" id="3.30.450.20">
    <property type="entry name" value="PAS domain"/>
    <property type="match status" value="2"/>
</dbReference>
<evidence type="ECO:0000256" key="9">
    <source>
        <dbReference type="SAM" id="Phobius"/>
    </source>
</evidence>
<dbReference type="InterPro" id="IPR029151">
    <property type="entry name" value="Sensor-like_sf"/>
</dbReference>
<evidence type="ECO:0000256" key="3">
    <source>
        <dbReference type="ARBA" id="ARBA00022500"/>
    </source>
</evidence>
<evidence type="ECO:0000256" key="1">
    <source>
        <dbReference type="ARBA" id="ARBA00004651"/>
    </source>
</evidence>
<feature type="transmembrane region" description="Helical" evidence="9">
    <location>
        <begin position="337"/>
        <end position="356"/>
    </location>
</feature>
<accession>A0A6B3NI20</accession>
<comment type="caution">
    <text evidence="11">The sequence shown here is derived from an EMBL/GenBank/DDBJ whole genome shotgun (WGS) entry which is preliminary data.</text>
</comment>
<dbReference type="GO" id="GO:0007165">
    <property type="term" value="P:signal transduction"/>
    <property type="evidence" value="ECO:0007669"/>
    <property type="project" value="UniProtKB-KW"/>
</dbReference>
<proteinExistence type="predicted"/>
<reference evidence="11" key="1">
    <citation type="submission" date="2019-11" db="EMBL/GenBank/DDBJ databases">
        <title>Genomic insights into an expanded diversity of filamentous marine cyanobacteria reveals the extraordinary biosynthetic potential of Moorea and Okeania.</title>
        <authorList>
            <person name="Ferreira Leao T."/>
            <person name="Wang M."/>
            <person name="Moss N."/>
            <person name="Da Silva R."/>
            <person name="Sanders J."/>
            <person name="Nurk S."/>
            <person name="Gurevich A."/>
            <person name="Humphrey G."/>
            <person name="Reher R."/>
            <person name="Zhu Q."/>
            <person name="Belda-Ferre P."/>
            <person name="Glukhov E."/>
            <person name="Rex R."/>
            <person name="Dorrestein P.C."/>
            <person name="Knight R."/>
            <person name="Pevzner P."/>
            <person name="Gerwick W.H."/>
            <person name="Gerwick L."/>
        </authorList>
    </citation>
    <scope>NUCLEOTIDE SEQUENCE</scope>
    <source>
        <strain evidence="11">SIO1C4</strain>
    </source>
</reference>
<keyword evidence="5 9" id="KW-1133">Transmembrane helix</keyword>
<sequence length="635" mass="70401">MIAKFIKSFHKQIKLQNQILILLVFSTIIPIAIVGYHGIYTSTNTLLKLAQKELEEDLEVKAEYIEDAIRGIDEDVVVLSKTPPIDDIIQARASGKVNEKYQSSYNDLIKKLQGNFRELIKSEPQIIQVRYLDENGQEVVRLNSDGTSTNIEAVPEAQLQNKREAFYFTETMKLAQEEVYVSPIEFNREQGKVQEPFQPVLRYATPVFDSNGNRRGIIVANLSAEAFIKPIEESDFHEGEKLMLVNSQGYYLSHPESDKEWGFELGKDETLKQDFSPEIAQRILNYDSDRDIVNEAGSKLLSGYRRVFLDPDKKKFIAIVVQIPKREIFAPLRSFKLVSVLSVIISLVLVMPLGFIRSKQVVKLIQKLVEAISTTSHNTFSTIEQQEHIASQQAASVSETTSTMDELEASCQQSSQQAQAALSAAQEALKFTEDGVQAVGGTLEDMYLLEKRVGQIAEQILHLSERANQIGGISQLVSGLASQTNMLALNSAIEAVNAGEHGKGFAVVADEIRKLAEQSQKSADKINLLVTDIQNAVNSTVMVTEEGTKTVAKGVNSAKDTKQVFANVEGAVNQVVLSNQQISLNLREQVDGIQQVVQAMENINRGTQETAAGINQTKLVTQQLNDSAIALQKMV</sequence>
<evidence type="ECO:0000313" key="11">
    <source>
        <dbReference type="EMBL" id="NER30202.1"/>
    </source>
</evidence>
<dbReference type="InterPro" id="IPR004089">
    <property type="entry name" value="MCPsignal_dom"/>
</dbReference>
<dbReference type="EMBL" id="JAAHFQ010000504">
    <property type="protein sequence ID" value="NER30202.1"/>
    <property type="molecule type" value="Genomic_DNA"/>
</dbReference>
<evidence type="ECO:0000256" key="4">
    <source>
        <dbReference type="ARBA" id="ARBA00022692"/>
    </source>
</evidence>
<dbReference type="SUPFAM" id="SSF103190">
    <property type="entry name" value="Sensory domain-like"/>
    <property type="match status" value="2"/>
</dbReference>
<dbReference type="SMART" id="SM00283">
    <property type="entry name" value="MA"/>
    <property type="match status" value="1"/>
</dbReference>
<feature type="transmembrane region" description="Helical" evidence="9">
    <location>
        <begin position="20"/>
        <end position="39"/>
    </location>
</feature>
<keyword evidence="3" id="KW-0145">Chemotaxis</keyword>
<keyword evidence="2" id="KW-1003">Cell membrane</keyword>
<keyword evidence="6 9" id="KW-0472">Membrane</keyword>
<comment type="subcellular location">
    <subcellularLocation>
        <location evidence="1">Cell membrane</location>
        <topology evidence="1">Multi-pass membrane protein</topology>
    </subcellularLocation>
</comment>
<evidence type="ECO:0000256" key="7">
    <source>
        <dbReference type="ARBA" id="ARBA00023224"/>
    </source>
</evidence>
<dbReference type="SUPFAM" id="SSF58104">
    <property type="entry name" value="Methyl-accepting chemotaxis protein (MCP) signaling domain"/>
    <property type="match status" value="1"/>
</dbReference>
<dbReference type="PANTHER" id="PTHR32089">
    <property type="entry name" value="METHYL-ACCEPTING CHEMOTAXIS PROTEIN MCPB"/>
    <property type="match status" value="1"/>
</dbReference>